<keyword evidence="1" id="KW-1133">Transmembrane helix</keyword>
<organism evidence="3 4">
    <name type="scientific">Motilibacter deserti</name>
    <dbReference type="NCBI Taxonomy" id="2714956"/>
    <lineage>
        <taxon>Bacteria</taxon>
        <taxon>Bacillati</taxon>
        <taxon>Actinomycetota</taxon>
        <taxon>Actinomycetes</taxon>
        <taxon>Motilibacterales</taxon>
        <taxon>Motilibacteraceae</taxon>
        <taxon>Motilibacter</taxon>
    </lineage>
</organism>
<dbReference type="RefSeq" id="WP_166277541.1">
    <property type="nucleotide sequence ID" value="NZ_JAANNP010000001.1"/>
</dbReference>
<feature type="transmembrane region" description="Helical" evidence="1">
    <location>
        <begin position="52"/>
        <end position="75"/>
    </location>
</feature>
<accession>A0ABX0GSJ5</accession>
<gene>
    <name evidence="3" type="ORF">G9H71_02940</name>
</gene>
<keyword evidence="1" id="KW-0812">Transmembrane</keyword>
<evidence type="ECO:0008006" key="5">
    <source>
        <dbReference type="Google" id="ProtNLM"/>
    </source>
</evidence>
<reference evidence="3 4" key="1">
    <citation type="submission" date="2020-03" db="EMBL/GenBank/DDBJ databases">
        <title>Two novel Motilibacter sp.</title>
        <authorList>
            <person name="Liu S."/>
        </authorList>
    </citation>
    <scope>NUCLEOTIDE SEQUENCE [LARGE SCALE GENOMIC DNA]</scope>
    <source>
        <strain evidence="3 4">E257</strain>
    </source>
</reference>
<protein>
    <recommendedName>
        <fullName evidence="5">Secreted protein</fullName>
    </recommendedName>
</protein>
<evidence type="ECO:0000313" key="4">
    <source>
        <dbReference type="Proteomes" id="UP000800981"/>
    </source>
</evidence>
<keyword evidence="2" id="KW-0732">Signal</keyword>
<dbReference type="Proteomes" id="UP000800981">
    <property type="component" value="Unassembled WGS sequence"/>
</dbReference>
<evidence type="ECO:0000313" key="3">
    <source>
        <dbReference type="EMBL" id="NHC12735.1"/>
    </source>
</evidence>
<proteinExistence type="predicted"/>
<dbReference type="EMBL" id="JAANNP010000001">
    <property type="protein sequence ID" value="NHC12735.1"/>
    <property type="molecule type" value="Genomic_DNA"/>
</dbReference>
<evidence type="ECO:0000256" key="2">
    <source>
        <dbReference type="SAM" id="SignalP"/>
    </source>
</evidence>
<comment type="caution">
    <text evidence="3">The sequence shown here is derived from an EMBL/GenBank/DDBJ whole genome shotgun (WGS) entry which is preliminary data.</text>
</comment>
<feature type="chain" id="PRO_5045224340" description="Secreted protein" evidence="2">
    <location>
        <begin position="37"/>
        <end position="90"/>
    </location>
</feature>
<feature type="signal peptide" evidence="2">
    <location>
        <begin position="1"/>
        <end position="36"/>
    </location>
</feature>
<keyword evidence="1" id="KW-0472">Membrane</keyword>
<keyword evidence="4" id="KW-1185">Reference proteome</keyword>
<evidence type="ECO:0000256" key="1">
    <source>
        <dbReference type="SAM" id="Phobius"/>
    </source>
</evidence>
<sequence>MTSSNPRSRRRRTPALAALASLLLTLLLVPAAPAFALERSDGDDPGPRMETIEVIGVFIGIPLAIYVVVWLLTFAPSTTRKPARSRAKHR</sequence>
<name>A0ABX0GSJ5_9ACTN</name>